<reference evidence="6" key="1">
    <citation type="journal article" date="2019" name="Int. J. Syst. Evol. Microbiol.">
        <title>The Global Catalogue of Microorganisms (GCM) 10K type strain sequencing project: providing services to taxonomists for standard genome sequencing and annotation.</title>
        <authorList>
            <consortium name="The Broad Institute Genomics Platform"/>
            <consortium name="The Broad Institute Genome Sequencing Center for Infectious Disease"/>
            <person name="Wu L."/>
            <person name="Ma J."/>
        </authorList>
    </citation>
    <scope>NUCLEOTIDE SEQUENCE [LARGE SCALE GENOMIC DNA]</scope>
    <source>
        <strain evidence="6">CCUG 49571</strain>
    </source>
</reference>
<accession>A0ABV9FEF0</accession>
<keyword evidence="1 5" id="KW-0489">Methyltransferase</keyword>
<organism evidence="5 6">
    <name type="scientific">Cohnella hongkongensis</name>
    <dbReference type="NCBI Taxonomy" id="178337"/>
    <lineage>
        <taxon>Bacteria</taxon>
        <taxon>Bacillati</taxon>
        <taxon>Bacillota</taxon>
        <taxon>Bacilli</taxon>
        <taxon>Bacillales</taxon>
        <taxon>Paenibacillaceae</taxon>
        <taxon>Cohnella</taxon>
    </lineage>
</organism>
<evidence type="ECO:0000256" key="2">
    <source>
        <dbReference type="ARBA" id="ARBA00022679"/>
    </source>
</evidence>
<feature type="domain" description="DNA methylase N-4/N-6" evidence="4">
    <location>
        <begin position="12"/>
        <end position="87"/>
    </location>
</feature>
<gene>
    <name evidence="5" type="ORF">ACFO3S_18945</name>
</gene>
<dbReference type="RefSeq" id="WP_378099310.1">
    <property type="nucleotide sequence ID" value="NZ_JBHSEP010000015.1"/>
</dbReference>
<dbReference type="InterPro" id="IPR002941">
    <property type="entry name" value="DNA_methylase_N4/N6"/>
</dbReference>
<dbReference type="GO" id="GO:0032259">
    <property type="term" value="P:methylation"/>
    <property type="evidence" value="ECO:0007669"/>
    <property type="project" value="UniProtKB-KW"/>
</dbReference>
<dbReference type="InterPro" id="IPR029063">
    <property type="entry name" value="SAM-dependent_MTases_sf"/>
</dbReference>
<dbReference type="SUPFAM" id="SSF53335">
    <property type="entry name" value="S-adenosyl-L-methionine-dependent methyltransferases"/>
    <property type="match status" value="2"/>
</dbReference>
<dbReference type="GO" id="GO:0008168">
    <property type="term" value="F:methyltransferase activity"/>
    <property type="evidence" value="ECO:0007669"/>
    <property type="project" value="UniProtKB-KW"/>
</dbReference>
<keyword evidence="6" id="KW-1185">Reference proteome</keyword>
<evidence type="ECO:0000313" key="6">
    <source>
        <dbReference type="Proteomes" id="UP001596028"/>
    </source>
</evidence>
<evidence type="ECO:0000256" key="1">
    <source>
        <dbReference type="ARBA" id="ARBA00022603"/>
    </source>
</evidence>
<evidence type="ECO:0000313" key="5">
    <source>
        <dbReference type="EMBL" id="MFC4600330.1"/>
    </source>
</evidence>
<dbReference type="Gene3D" id="3.40.50.150">
    <property type="entry name" value="Vaccinia Virus protein VP39"/>
    <property type="match status" value="2"/>
</dbReference>
<proteinExistence type="predicted"/>
<comment type="caution">
    <text evidence="5">The sequence shown here is derived from an EMBL/GenBank/DDBJ whole genome shotgun (WGS) entry which is preliminary data.</text>
</comment>
<dbReference type="Proteomes" id="UP001596028">
    <property type="component" value="Unassembled WGS sequence"/>
</dbReference>
<evidence type="ECO:0000259" key="4">
    <source>
        <dbReference type="Pfam" id="PF01555"/>
    </source>
</evidence>
<name>A0ABV9FEF0_9BACL</name>
<protein>
    <submittedName>
        <fullName evidence="5">DNA methyltransferase</fullName>
    </submittedName>
</protein>
<dbReference type="Pfam" id="PF01555">
    <property type="entry name" value="N6_N4_Mtase"/>
    <property type="match status" value="1"/>
</dbReference>
<sequence>MKQSLQQKLKSYGDTYWNFEKIKRDGVHKIANYPAMMVAPMQHKLIEDIINMEGNISNIFDPFHGSGTTLVEGNRFGLDLIGIDINPLANLITKVKLQGVNKDTIYNSNEELFLRINKYKEIKLESHYFEKIEKWFREDVIHDLSIIRRSIIDEKDKRNREYYWTCMSDLVRKYSNTRSSTFKLHIKEENKIKNMENNIIEDFICAVENNVNSFDTHKSNSKLLIQGDALDVMDDMEANSIDFICTSPPYGDNGTTVTYGQFSILSLLWIDHEDLSLSSDELIKNFSAIDSSSLGGRINPVVSKSDDIPSTVLADLLKTISNEKQKKIKNFFHDYFNVIQKMIRVLKPGHMMVLTLGNRRVDNKEIKLDEITKEFCLNNGLEIEAEIDRSISRKRMPRMVSRIGNIGPVQSMNSETVLIFRKGELV</sequence>
<evidence type="ECO:0000256" key="3">
    <source>
        <dbReference type="ARBA" id="ARBA00022747"/>
    </source>
</evidence>
<dbReference type="EMBL" id="JBHSEP010000015">
    <property type="protein sequence ID" value="MFC4600330.1"/>
    <property type="molecule type" value="Genomic_DNA"/>
</dbReference>
<keyword evidence="3" id="KW-0680">Restriction system</keyword>
<keyword evidence="2" id="KW-0808">Transferase</keyword>